<protein>
    <submittedName>
        <fullName evidence="1">Uncharacterized protein</fullName>
    </submittedName>
</protein>
<evidence type="ECO:0000313" key="1">
    <source>
        <dbReference type="EMBL" id="PIL28789.1"/>
    </source>
</evidence>
<dbReference type="AlphaFoldDB" id="A0A2G8S4S5"/>
<comment type="caution">
    <text evidence="1">The sequence shown here is derived from an EMBL/GenBank/DDBJ whole genome shotgun (WGS) entry which is preliminary data.</text>
</comment>
<dbReference type="Proteomes" id="UP000230002">
    <property type="component" value="Unassembled WGS sequence"/>
</dbReference>
<dbReference type="PANTHER" id="PTHR10622">
    <property type="entry name" value="HET DOMAIN-CONTAINING PROTEIN"/>
    <property type="match status" value="1"/>
</dbReference>
<dbReference type="OrthoDB" id="2749026at2759"/>
<dbReference type="EMBL" id="AYKW01000023">
    <property type="protein sequence ID" value="PIL28789.1"/>
    <property type="molecule type" value="Genomic_DNA"/>
</dbReference>
<proteinExistence type="predicted"/>
<reference evidence="1 2" key="1">
    <citation type="journal article" date="2015" name="Sci. Rep.">
        <title>Chromosome-level genome map provides insights into diverse defense mechanisms in the medicinal fungus Ganoderma sinense.</title>
        <authorList>
            <person name="Zhu Y."/>
            <person name="Xu J."/>
            <person name="Sun C."/>
            <person name="Zhou S."/>
            <person name="Xu H."/>
            <person name="Nelson D.R."/>
            <person name="Qian J."/>
            <person name="Song J."/>
            <person name="Luo H."/>
            <person name="Xiang L."/>
            <person name="Li Y."/>
            <person name="Xu Z."/>
            <person name="Ji A."/>
            <person name="Wang L."/>
            <person name="Lu S."/>
            <person name="Hayward A."/>
            <person name="Sun W."/>
            <person name="Li X."/>
            <person name="Schwartz D.C."/>
            <person name="Wang Y."/>
            <person name="Chen S."/>
        </authorList>
    </citation>
    <scope>NUCLEOTIDE SEQUENCE [LARGE SCALE GENOMIC DNA]</scope>
    <source>
        <strain evidence="1 2">ZZ0214-1</strain>
    </source>
</reference>
<keyword evidence="2" id="KW-1185">Reference proteome</keyword>
<sequence>MCFAFLADVPDDADHEAKDSEFRRSRWFTRGWTLQELIAPLQVVFLSMTWTPIGSKSTLASLVTGITGISHDALLCIEPLKEFSIAQCLSWAATR</sequence>
<dbReference type="PANTHER" id="PTHR10622:SF10">
    <property type="entry name" value="HET DOMAIN-CONTAINING PROTEIN"/>
    <property type="match status" value="1"/>
</dbReference>
<accession>A0A2G8S4S5</accession>
<evidence type="ECO:0000313" key="2">
    <source>
        <dbReference type="Proteomes" id="UP000230002"/>
    </source>
</evidence>
<name>A0A2G8S4S5_9APHY</name>
<gene>
    <name evidence="1" type="ORF">GSI_08833</name>
</gene>
<dbReference type="STRING" id="1077348.A0A2G8S4S5"/>
<organism evidence="1 2">
    <name type="scientific">Ganoderma sinense ZZ0214-1</name>
    <dbReference type="NCBI Taxonomy" id="1077348"/>
    <lineage>
        <taxon>Eukaryota</taxon>
        <taxon>Fungi</taxon>
        <taxon>Dikarya</taxon>
        <taxon>Basidiomycota</taxon>
        <taxon>Agaricomycotina</taxon>
        <taxon>Agaricomycetes</taxon>
        <taxon>Polyporales</taxon>
        <taxon>Polyporaceae</taxon>
        <taxon>Ganoderma</taxon>
    </lineage>
</organism>